<sequence length="97" mass="10254">MSEFSIDCDAVDHFAKTLSLSALAITAPSLADTSDCASSLVSAEVEELAGWFTARCAQVCEGLQDAAFGASAASAEKRRADYEATTQFSNRHAAFRI</sequence>
<dbReference type="Proteomes" id="UP000266915">
    <property type="component" value="Unassembled WGS sequence"/>
</dbReference>
<name>A0A3N2BYE4_9MICO</name>
<protein>
    <submittedName>
        <fullName evidence="1">Uncharacterized protein</fullName>
    </submittedName>
</protein>
<evidence type="ECO:0000313" key="1">
    <source>
        <dbReference type="EMBL" id="ROR80232.1"/>
    </source>
</evidence>
<dbReference type="EMBL" id="RKHL01000001">
    <property type="protein sequence ID" value="ROR80232.1"/>
    <property type="molecule type" value="Genomic_DNA"/>
</dbReference>
<reference evidence="1 2" key="1">
    <citation type="submission" date="2018-11" db="EMBL/GenBank/DDBJ databases">
        <title>Sequencing the genomes of 1000 actinobacteria strains.</title>
        <authorList>
            <person name="Klenk H.-P."/>
        </authorList>
    </citation>
    <scope>NUCLEOTIDE SEQUENCE [LARGE SCALE GENOMIC DNA]</scope>
    <source>
        <strain evidence="1 2">DSM 14012</strain>
    </source>
</reference>
<gene>
    <name evidence="1" type="ORF">EDD42_0269</name>
</gene>
<dbReference type="AlphaFoldDB" id="A0A3N2BYE4"/>
<organism evidence="1 2">
    <name type="scientific">Plantibacter flavus</name>
    <dbReference type="NCBI Taxonomy" id="150123"/>
    <lineage>
        <taxon>Bacteria</taxon>
        <taxon>Bacillati</taxon>
        <taxon>Actinomycetota</taxon>
        <taxon>Actinomycetes</taxon>
        <taxon>Micrococcales</taxon>
        <taxon>Microbacteriaceae</taxon>
        <taxon>Plantibacter</taxon>
    </lineage>
</organism>
<comment type="caution">
    <text evidence="1">The sequence shown here is derived from an EMBL/GenBank/DDBJ whole genome shotgun (WGS) entry which is preliminary data.</text>
</comment>
<proteinExistence type="predicted"/>
<evidence type="ECO:0000313" key="2">
    <source>
        <dbReference type="Proteomes" id="UP000266915"/>
    </source>
</evidence>
<keyword evidence="2" id="KW-1185">Reference proteome</keyword>
<dbReference type="RefSeq" id="WP_085514273.1">
    <property type="nucleotide sequence ID" value="NZ_FXAP01000008.1"/>
</dbReference>
<accession>A0A3N2BYE4</accession>